<dbReference type="EMBL" id="MU251399">
    <property type="protein sequence ID" value="KAG9236801.1"/>
    <property type="molecule type" value="Genomic_DNA"/>
</dbReference>
<dbReference type="InterPro" id="IPR036388">
    <property type="entry name" value="WH-like_DNA-bd_sf"/>
</dbReference>
<dbReference type="PANTHER" id="PTHR43712">
    <property type="entry name" value="PUTATIVE (AFU_ORTHOLOGUE AFUA_4G14580)-RELATED"/>
    <property type="match status" value="1"/>
</dbReference>
<gene>
    <name evidence="6" type="ORF">BJ875DRAFT_455462</name>
</gene>
<dbReference type="InterPro" id="IPR036390">
    <property type="entry name" value="WH_DNA-bd_sf"/>
</dbReference>
<evidence type="ECO:0000313" key="6">
    <source>
        <dbReference type="EMBL" id="KAG9236801.1"/>
    </source>
</evidence>
<dbReference type="InterPro" id="IPR001077">
    <property type="entry name" value="COMT_C"/>
</dbReference>
<dbReference type="AlphaFoldDB" id="A0A9P7YNM6"/>
<dbReference type="Gene3D" id="1.10.10.10">
    <property type="entry name" value="Winged helix-like DNA-binding domain superfamily/Winged helix DNA-binding domain"/>
    <property type="match status" value="1"/>
</dbReference>
<organism evidence="6 7">
    <name type="scientific">Amylocarpus encephaloides</name>
    <dbReference type="NCBI Taxonomy" id="45428"/>
    <lineage>
        <taxon>Eukaryota</taxon>
        <taxon>Fungi</taxon>
        <taxon>Dikarya</taxon>
        <taxon>Ascomycota</taxon>
        <taxon>Pezizomycotina</taxon>
        <taxon>Leotiomycetes</taxon>
        <taxon>Helotiales</taxon>
        <taxon>Helotiales incertae sedis</taxon>
        <taxon>Amylocarpus</taxon>
    </lineage>
</organism>
<dbReference type="SUPFAM" id="SSF46785">
    <property type="entry name" value="Winged helix' DNA-binding domain"/>
    <property type="match status" value="1"/>
</dbReference>
<dbReference type="GO" id="GO:0032259">
    <property type="term" value="P:methylation"/>
    <property type="evidence" value="ECO:0007669"/>
    <property type="project" value="UniProtKB-KW"/>
</dbReference>
<evidence type="ECO:0000256" key="1">
    <source>
        <dbReference type="ARBA" id="ARBA00022603"/>
    </source>
</evidence>
<proteinExistence type="predicted"/>
<evidence type="ECO:0000259" key="5">
    <source>
        <dbReference type="Pfam" id="PF00891"/>
    </source>
</evidence>
<dbReference type="Pfam" id="PF00891">
    <property type="entry name" value="Methyltransf_2"/>
    <property type="match status" value="1"/>
</dbReference>
<evidence type="ECO:0000256" key="3">
    <source>
        <dbReference type="ARBA" id="ARBA00022691"/>
    </source>
</evidence>
<feature type="domain" description="O-methyltransferase C-terminal" evidence="5">
    <location>
        <begin position="240"/>
        <end position="396"/>
    </location>
</feature>
<dbReference type="InterPro" id="IPR016461">
    <property type="entry name" value="COMT-like"/>
</dbReference>
<dbReference type="OrthoDB" id="1606438at2759"/>
<keyword evidence="1 6" id="KW-0489">Methyltransferase</keyword>
<keyword evidence="3" id="KW-0949">S-adenosyl-L-methionine</keyword>
<dbReference type="PANTHER" id="PTHR43712:SF5">
    <property type="entry name" value="O-METHYLTRANSFERASE ASQN-RELATED"/>
    <property type="match status" value="1"/>
</dbReference>
<dbReference type="Proteomes" id="UP000824998">
    <property type="component" value="Unassembled WGS sequence"/>
</dbReference>
<comment type="caution">
    <text evidence="6">The sequence shown here is derived from an EMBL/GenBank/DDBJ whole genome shotgun (WGS) entry which is preliminary data.</text>
</comment>
<keyword evidence="7" id="KW-1185">Reference proteome</keyword>
<dbReference type="PROSITE" id="PS51683">
    <property type="entry name" value="SAM_OMT_II"/>
    <property type="match status" value="1"/>
</dbReference>
<dbReference type="SUPFAM" id="SSF53335">
    <property type="entry name" value="S-adenosyl-L-methionine-dependent methyltransferases"/>
    <property type="match status" value="1"/>
</dbReference>
<evidence type="ECO:0000256" key="2">
    <source>
        <dbReference type="ARBA" id="ARBA00022679"/>
    </source>
</evidence>
<evidence type="ECO:0000256" key="4">
    <source>
        <dbReference type="SAM" id="MobiDB-lite"/>
    </source>
</evidence>
<feature type="region of interest" description="Disordered" evidence="4">
    <location>
        <begin position="446"/>
        <end position="470"/>
    </location>
</feature>
<reference evidence="6" key="1">
    <citation type="journal article" date="2021" name="IMA Fungus">
        <title>Genomic characterization of three marine fungi, including Emericellopsis atlantica sp. nov. with signatures of a generalist lifestyle and marine biomass degradation.</title>
        <authorList>
            <person name="Hagestad O.C."/>
            <person name="Hou L."/>
            <person name="Andersen J.H."/>
            <person name="Hansen E.H."/>
            <person name="Altermark B."/>
            <person name="Li C."/>
            <person name="Kuhnert E."/>
            <person name="Cox R.J."/>
            <person name="Crous P.W."/>
            <person name="Spatafora J.W."/>
            <person name="Lail K."/>
            <person name="Amirebrahimi M."/>
            <person name="Lipzen A."/>
            <person name="Pangilinan J."/>
            <person name="Andreopoulos W."/>
            <person name="Hayes R.D."/>
            <person name="Ng V."/>
            <person name="Grigoriev I.V."/>
            <person name="Jackson S.A."/>
            <person name="Sutton T.D.S."/>
            <person name="Dobson A.D.W."/>
            <person name="Rama T."/>
        </authorList>
    </citation>
    <scope>NUCLEOTIDE SEQUENCE</scope>
    <source>
        <strain evidence="6">TRa018bII</strain>
    </source>
</reference>
<evidence type="ECO:0000313" key="7">
    <source>
        <dbReference type="Proteomes" id="UP000824998"/>
    </source>
</evidence>
<dbReference type="Gene3D" id="3.40.50.150">
    <property type="entry name" value="Vaccinia Virus protein VP39"/>
    <property type="match status" value="1"/>
</dbReference>
<sequence>MAQPSSIHNLSRLIASNIDIINLFYRGNNLPPPSLDVGAPAEPSILQPIEIQEATRVAIEAAEKLRSLLLGPTKLLQDDYSRNISLHAIIRLRIHKSFHPHHTASFESIATHIGMPTSQVRRILRHAMNHNLFKEPMPGIVIHSALTEHLYYDSFLECWVECLADVILPSIFTTASVLGLYPNPSEQNRRTMFQAMGANIVTRAAVSAGTHLLRRQRVAEFVYPLIGSKTFDDDILLVYYDWNCPTFRRIVEVGVSQGDVSIRLARRFPCLNFFVQTHPLTIETVIRKLPRDLSGRVNIMGHELFRAQPIIADIYYFRCIFHSWGDNRCIEILRNLIPSLHPGARLLIHEICVPKPDTPVNITEERRVRAMDMTMLMLFDGQERDEDGWEGLFEKADADFKFDGILTPPGSKLSLIMATWIGTRRMSNSSTPIDLIVDRFLPLEEQEVHASTSSDRSRSPESEEMGGAPT</sequence>
<accession>A0A9P7YNM6</accession>
<dbReference type="InterPro" id="IPR029063">
    <property type="entry name" value="SAM-dependent_MTases_sf"/>
</dbReference>
<dbReference type="GO" id="GO:0008171">
    <property type="term" value="F:O-methyltransferase activity"/>
    <property type="evidence" value="ECO:0007669"/>
    <property type="project" value="InterPro"/>
</dbReference>
<keyword evidence="2" id="KW-0808">Transferase</keyword>
<name>A0A9P7YNM6_9HELO</name>
<protein>
    <submittedName>
        <fullName evidence="6">S-adenosyl-L-methionine-dependent methyltransferase</fullName>
    </submittedName>
</protein>